<dbReference type="Proteomes" id="UP001172102">
    <property type="component" value="Unassembled WGS sequence"/>
</dbReference>
<keyword evidence="3" id="KW-1185">Reference proteome</keyword>
<dbReference type="Gene3D" id="3.30.70.100">
    <property type="match status" value="1"/>
</dbReference>
<evidence type="ECO:0000313" key="3">
    <source>
        <dbReference type="Proteomes" id="UP001172102"/>
    </source>
</evidence>
<dbReference type="AlphaFoldDB" id="A0AA40B1W3"/>
<comment type="caution">
    <text evidence="2">The sequence shown here is derived from an EMBL/GenBank/DDBJ whole genome shotgun (WGS) entry which is preliminary data.</text>
</comment>
<dbReference type="InterPro" id="IPR011008">
    <property type="entry name" value="Dimeric_a/b-barrel"/>
</dbReference>
<dbReference type="SMART" id="SM00886">
    <property type="entry name" value="Dabb"/>
    <property type="match status" value="1"/>
</dbReference>
<dbReference type="Pfam" id="PF07876">
    <property type="entry name" value="Dabb"/>
    <property type="match status" value="1"/>
</dbReference>
<feature type="domain" description="Stress-response A/B barrel" evidence="1">
    <location>
        <begin position="3"/>
        <end position="108"/>
    </location>
</feature>
<reference evidence="2" key="1">
    <citation type="submission" date="2023-06" db="EMBL/GenBank/DDBJ databases">
        <title>Genome-scale phylogeny and comparative genomics of the fungal order Sordariales.</title>
        <authorList>
            <consortium name="Lawrence Berkeley National Laboratory"/>
            <person name="Hensen N."/>
            <person name="Bonometti L."/>
            <person name="Westerberg I."/>
            <person name="Brannstrom I.O."/>
            <person name="Guillou S."/>
            <person name="Cros-Aarteil S."/>
            <person name="Calhoun S."/>
            <person name="Haridas S."/>
            <person name="Kuo A."/>
            <person name="Mondo S."/>
            <person name="Pangilinan J."/>
            <person name="Riley R."/>
            <person name="Labutti K."/>
            <person name="Andreopoulos B."/>
            <person name="Lipzen A."/>
            <person name="Chen C."/>
            <person name="Yanf M."/>
            <person name="Daum C."/>
            <person name="Ng V."/>
            <person name="Clum A."/>
            <person name="Steindorff A."/>
            <person name="Ohm R."/>
            <person name="Martin F."/>
            <person name="Silar P."/>
            <person name="Natvig D."/>
            <person name="Lalanne C."/>
            <person name="Gautier V."/>
            <person name="Ament-Velasquez S.L."/>
            <person name="Kruys A."/>
            <person name="Hutchinson M.I."/>
            <person name="Powell A.J."/>
            <person name="Barry K."/>
            <person name="Miller A.N."/>
            <person name="Grigoriev I.V."/>
            <person name="Debuchy R."/>
            <person name="Gladieux P."/>
            <person name="Thoren M.H."/>
            <person name="Johannesson H."/>
        </authorList>
    </citation>
    <scope>NUCLEOTIDE SEQUENCE</scope>
    <source>
        <strain evidence="2">SMH4607-1</strain>
    </source>
</reference>
<accession>A0AA40B1W3</accession>
<dbReference type="EMBL" id="JAUKUA010000002">
    <property type="protein sequence ID" value="KAK0726129.1"/>
    <property type="molecule type" value="Genomic_DNA"/>
</dbReference>
<name>A0AA40B1W3_9PEZI</name>
<evidence type="ECO:0000259" key="1">
    <source>
        <dbReference type="PROSITE" id="PS51502"/>
    </source>
</evidence>
<dbReference type="InterPro" id="IPR013097">
    <property type="entry name" value="Dabb"/>
</dbReference>
<sequence>MGITHTVRYKFKSNLPGGRSTLFVSRRFLGLKETCVRPTRHGWENYIRSLTGGKDSSPEGLQKGMTHGFVVEFDSVEDRNYYVTQDPTYSAFVKSIENLVEKTIIVDFTDGEC</sequence>
<dbReference type="PROSITE" id="PS51502">
    <property type="entry name" value="S_R_A_B_BARREL"/>
    <property type="match status" value="1"/>
</dbReference>
<organism evidence="2 3">
    <name type="scientific">Lasiosphaeris hirsuta</name>
    <dbReference type="NCBI Taxonomy" id="260670"/>
    <lineage>
        <taxon>Eukaryota</taxon>
        <taxon>Fungi</taxon>
        <taxon>Dikarya</taxon>
        <taxon>Ascomycota</taxon>
        <taxon>Pezizomycotina</taxon>
        <taxon>Sordariomycetes</taxon>
        <taxon>Sordariomycetidae</taxon>
        <taxon>Sordariales</taxon>
        <taxon>Lasiosphaeriaceae</taxon>
        <taxon>Lasiosphaeris</taxon>
    </lineage>
</organism>
<evidence type="ECO:0000313" key="2">
    <source>
        <dbReference type="EMBL" id="KAK0726129.1"/>
    </source>
</evidence>
<dbReference type="SUPFAM" id="SSF54909">
    <property type="entry name" value="Dimeric alpha+beta barrel"/>
    <property type="match status" value="1"/>
</dbReference>
<protein>
    <recommendedName>
        <fullName evidence="1">Stress-response A/B barrel domain-containing protein</fullName>
    </recommendedName>
</protein>
<proteinExistence type="predicted"/>
<gene>
    <name evidence="2" type="ORF">B0H67DRAFT_572382</name>
</gene>